<accession>A0A5J6VKF7</accession>
<reference evidence="2" key="1">
    <citation type="journal article" date="2019" name="Philos. Trans. R. Soc. Lond., B, Biol. Sci.">
        <title>Targeted metagenomic recovery of four divergent viruses reveals shared and distinctive characteristics of giant viruses of marine eukaryotes.</title>
        <authorList>
            <person name="Needham D.M."/>
            <person name="Poirier C."/>
            <person name="Hehenberger E."/>
            <person name="Jimenez V."/>
            <person name="Swalwell J.E."/>
            <person name="Santoro A.E."/>
            <person name="Worden A.Z."/>
        </authorList>
    </citation>
    <scope>NUCLEOTIDE SEQUENCE</scope>
    <source>
        <strain evidence="2">MPacV-611</strain>
    </source>
</reference>
<proteinExistence type="predicted"/>
<feature type="region of interest" description="Disordered" evidence="1">
    <location>
        <begin position="192"/>
        <end position="213"/>
    </location>
</feature>
<protein>
    <submittedName>
        <fullName evidence="2">Uncharacterized protein</fullName>
    </submittedName>
</protein>
<name>A0A5J6VKF7_9VIRU</name>
<evidence type="ECO:0000256" key="1">
    <source>
        <dbReference type="SAM" id="MobiDB-lite"/>
    </source>
</evidence>
<dbReference type="EMBL" id="MN448285">
    <property type="protein sequence ID" value="QFG74279.1"/>
    <property type="molecule type" value="Genomic_DNA"/>
</dbReference>
<evidence type="ECO:0000313" key="2">
    <source>
        <dbReference type="EMBL" id="QFG74279.1"/>
    </source>
</evidence>
<sequence length="213" mass="25049">MISVYILGDKNVFKSKTAITRLKQDIKNKKNIESSNYLIDQYYFDIKKIEENDNLRYNINILDKKDKNKKQNRVELKNKIKMLRAKRDGSVMNKVRSMKRTVPKNIFEKYMNLIKKYNFDIPSPDKIFDDPETFKKQISYMSSDFARVSNDQNANNSLKSYFKSVAKLLNIEPMSIKIPDNTNLQPQNIIKQEQNNSDTEDEDDVPELLSTTN</sequence>
<organism evidence="2">
    <name type="scientific">Megaviridae environmental sample</name>
    <dbReference type="NCBI Taxonomy" id="1737588"/>
    <lineage>
        <taxon>Viruses</taxon>
        <taxon>Varidnaviria</taxon>
        <taxon>Bamfordvirae</taxon>
        <taxon>Nucleocytoviricota</taxon>
        <taxon>Megaviricetes</taxon>
        <taxon>Imitervirales</taxon>
        <taxon>Mimiviridae</taxon>
        <taxon>environmental samples</taxon>
    </lineage>
</organism>